<dbReference type="EMBL" id="LXQA010337315">
    <property type="protein sequence ID" value="MCI44934.1"/>
    <property type="molecule type" value="Genomic_DNA"/>
</dbReference>
<feature type="region of interest" description="Disordered" evidence="1">
    <location>
        <begin position="1"/>
        <end position="25"/>
    </location>
</feature>
<feature type="non-terminal residue" evidence="2">
    <location>
        <position position="101"/>
    </location>
</feature>
<name>A0A392S9R9_9FABA</name>
<evidence type="ECO:0000313" key="2">
    <source>
        <dbReference type="EMBL" id="MCI44934.1"/>
    </source>
</evidence>
<evidence type="ECO:0000313" key="3">
    <source>
        <dbReference type="Proteomes" id="UP000265520"/>
    </source>
</evidence>
<feature type="compositionally biased region" description="Pro residues" evidence="1">
    <location>
        <begin position="1"/>
        <end position="10"/>
    </location>
</feature>
<evidence type="ECO:0000256" key="1">
    <source>
        <dbReference type="SAM" id="MobiDB-lite"/>
    </source>
</evidence>
<dbReference type="AlphaFoldDB" id="A0A392S9R9"/>
<dbReference type="Proteomes" id="UP000265520">
    <property type="component" value="Unassembled WGS sequence"/>
</dbReference>
<sequence length="101" mass="12100">IRVLQPPPPDHQQHHQDPPHIPQHHQYSDYEMGMVVHQYNTSWRMDLDPLPFTPALMAAVQEYRARTPTPSYYQLYHEVADLEAHFQRQTTRLVEHQTHIR</sequence>
<keyword evidence="3" id="KW-1185">Reference proteome</keyword>
<protein>
    <submittedName>
        <fullName evidence="2">Uncharacterized protein</fullName>
    </submittedName>
</protein>
<reference evidence="2 3" key="1">
    <citation type="journal article" date="2018" name="Front. Plant Sci.">
        <title>Red Clover (Trifolium pratense) and Zigzag Clover (T. medium) - A Picture of Genomic Similarities and Differences.</title>
        <authorList>
            <person name="Dluhosova J."/>
            <person name="Istvanek J."/>
            <person name="Nedelnik J."/>
            <person name="Repkova J."/>
        </authorList>
    </citation>
    <scope>NUCLEOTIDE SEQUENCE [LARGE SCALE GENOMIC DNA]</scope>
    <source>
        <strain evidence="3">cv. 10/8</strain>
        <tissue evidence="2">Leaf</tissue>
    </source>
</reference>
<organism evidence="2 3">
    <name type="scientific">Trifolium medium</name>
    <dbReference type="NCBI Taxonomy" id="97028"/>
    <lineage>
        <taxon>Eukaryota</taxon>
        <taxon>Viridiplantae</taxon>
        <taxon>Streptophyta</taxon>
        <taxon>Embryophyta</taxon>
        <taxon>Tracheophyta</taxon>
        <taxon>Spermatophyta</taxon>
        <taxon>Magnoliopsida</taxon>
        <taxon>eudicotyledons</taxon>
        <taxon>Gunneridae</taxon>
        <taxon>Pentapetalae</taxon>
        <taxon>rosids</taxon>
        <taxon>fabids</taxon>
        <taxon>Fabales</taxon>
        <taxon>Fabaceae</taxon>
        <taxon>Papilionoideae</taxon>
        <taxon>50 kb inversion clade</taxon>
        <taxon>NPAAA clade</taxon>
        <taxon>Hologalegina</taxon>
        <taxon>IRL clade</taxon>
        <taxon>Trifolieae</taxon>
        <taxon>Trifolium</taxon>
    </lineage>
</organism>
<comment type="caution">
    <text evidence="2">The sequence shown here is derived from an EMBL/GenBank/DDBJ whole genome shotgun (WGS) entry which is preliminary data.</text>
</comment>
<accession>A0A392S9R9</accession>
<feature type="non-terminal residue" evidence="2">
    <location>
        <position position="1"/>
    </location>
</feature>
<proteinExistence type="predicted"/>